<dbReference type="SUPFAM" id="SSF52058">
    <property type="entry name" value="L domain-like"/>
    <property type="match status" value="1"/>
</dbReference>
<comment type="caution">
    <text evidence="4">The sequence shown here is derived from an EMBL/GenBank/DDBJ whole genome shotgun (WGS) entry which is preliminary data.</text>
</comment>
<proteinExistence type="predicted"/>
<dbReference type="Pfam" id="PF07725">
    <property type="entry name" value="LRR_3"/>
    <property type="match status" value="1"/>
</dbReference>
<dbReference type="Gene3D" id="1.10.8.430">
    <property type="entry name" value="Helical domain of apoptotic protease-activating factors"/>
    <property type="match status" value="1"/>
</dbReference>
<dbReference type="InterPro" id="IPR011713">
    <property type="entry name" value="Leu-rich_rpt_3"/>
</dbReference>
<keyword evidence="5" id="KW-1185">Reference proteome</keyword>
<evidence type="ECO:0000259" key="3">
    <source>
        <dbReference type="PROSITE" id="PS50104"/>
    </source>
</evidence>
<evidence type="ECO:0000256" key="2">
    <source>
        <dbReference type="ARBA" id="ARBA00022737"/>
    </source>
</evidence>
<dbReference type="SMART" id="SM00255">
    <property type="entry name" value="TIR"/>
    <property type="match status" value="1"/>
</dbReference>
<dbReference type="InterPro" id="IPR000157">
    <property type="entry name" value="TIR_dom"/>
</dbReference>
<dbReference type="Proteomes" id="UP001558713">
    <property type="component" value="Unassembled WGS sequence"/>
</dbReference>
<dbReference type="PANTHER" id="PTHR11017">
    <property type="entry name" value="LEUCINE-RICH REPEAT-CONTAINING PROTEIN"/>
    <property type="match status" value="1"/>
</dbReference>
<dbReference type="EMBL" id="JBANAX010000088">
    <property type="protein sequence ID" value="KAL1222968.1"/>
    <property type="molecule type" value="Genomic_DNA"/>
</dbReference>
<dbReference type="Gene3D" id="3.40.50.300">
    <property type="entry name" value="P-loop containing nucleotide triphosphate hydrolases"/>
    <property type="match status" value="1"/>
</dbReference>
<keyword evidence="1" id="KW-0433">Leucine-rich repeat</keyword>
<name>A0ABD1C0J3_CARAN</name>
<dbReference type="InterPro" id="IPR002182">
    <property type="entry name" value="NB-ARC"/>
</dbReference>
<dbReference type="SUPFAM" id="SSF52200">
    <property type="entry name" value="Toll/Interleukin receptor TIR domain"/>
    <property type="match status" value="1"/>
</dbReference>
<evidence type="ECO:0000313" key="5">
    <source>
        <dbReference type="Proteomes" id="UP001558713"/>
    </source>
</evidence>
<dbReference type="InterPro" id="IPR044974">
    <property type="entry name" value="Disease_R_plants"/>
</dbReference>
<dbReference type="AlphaFoldDB" id="A0ABD1C0J3"/>
<dbReference type="InterPro" id="IPR042197">
    <property type="entry name" value="Apaf_helical"/>
</dbReference>
<dbReference type="PRINTS" id="PR00364">
    <property type="entry name" value="DISEASERSIST"/>
</dbReference>
<dbReference type="Gene3D" id="3.80.10.10">
    <property type="entry name" value="Ribonuclease Inhibitor"/>
    <property type="match status" value="2"/>
</dbReference>
<dbReference type="PROSITE" id="PS50104">
    <property type="entry name" value="TIR"/>
    <property type="match status" value="1"/>
</dbReference>
<dbReference type="Gene3D" id="3.40.50.10140">
    <property type="entry name" value="Toll/interleukin-1 receptor homology (TIR) domain"/>
    <property type="match status" value="1"/>
</dbReference>
<evidence type="ECO:0000256" key="1">
    <source>
        <dbReference type="ARBA" id="ARBA00022614"/>
    </source>
</evidence>
<dbReference type="InterPro" id="IPR027417">
    <property type="entry name" value="P-loop_NTPase"/>
</dbReference>
<keyword evidence="2" id="KW-0677">Repeat</keyword>
<sequence>MSSSSKVKPIHDVFIVSSCDDTRYSFVSHLSAALKRLNITVIEEDDKNLLPETKPYLPKKTRLAIERSKICVVILSENFAFSKHSLTTLVEVIEWRHGKAGTTVVPVFYGVDRSVVEQQVRKFGEAFAKHETCEPKDRVTEWKNALMEAAHIKEGLISNNESSDLKLVEDIVSYVHERLFPTDKIGIKSRVLKIENLLSKQPWVVRSIGIWGMAGIGKTTIAKAAFDQMKGNYKSPHFISNFEKEFEKEGMYRLREKHLPSNVKEKLDINRCITNQSQDKSHEESVFLVLDDVRNPINAESFLGGFEWFDPGSVIIITSRDKQVLVQCRMVEIYEVDGLDNVESLKLFSRCALGESQPEEGHLRVSNMVVEYANKNPKALSYYGKELKDKKPEEMEIAFLQLKLNPPAEILEVFKSSYDELSDDEKKIFLDVACFFKGDTVDRVMQILDGCGFFPCIGIDYLVEKSLVTICENRVEMHNLIQDVGKEILNKEVLVGMGRRLCDFKSIQPILEDEETKANGKYNESNKGTLDVEDIESILLEASCLSFIVDPKAFQDMCNLRLLKIYSSDPKNRPGLDLHKGLVSLPCELRLLHWENYSLRTLPEDFDPDNLVELNMPYSQLEELWEESKNLKSLKTISLHQSDKLVDIQDLSDARNLELIDLRSCTSLQSFPAIEHLYRLQVLNLCGCIGIKIFPEVPPNIKELSLKGTSISEIPASIETLTRLVKLDLGNCKKLLNFLVKIYNMESLEWLNLSGCIALKSFPEIPKRVENLKYLYLSGTAIEELHTSLSNMIGLKELAVSRNLKTPFSLKDLKDLKVVEIDEEIDTST</sequence>
<feature type="domain" description="TIR" evidence="3">
    <location>
        <begin position="9"/>
        <end position="179"/>
    </location>
</feature>
<dbReference type="InterPro" id="IPR032675">
    <property type="entry name" value="LRR_dom_sf"/>
</dbReference>
<dbReference type="InterPro" id="IPR058192">
    <property type="entry name" value="WHD_ROQ1-like"/>
</dbReference>
<dbReference type="PANTHER" id="PTHR11017:SF550">
    <property type="entry name" value="TIR DOMAIN-CONTAINING PROTEIN"/>
    <property type="match status" value="1"/>
</dbReference>
<reference evidence="4 5" key="1">
    <citation type="submission" date="2024-04" db="EMBL/GenBank/DDBJ databases">
        <title>Genome assembly C_amara_ONT_v2.</title>
        <authorList>
            <person name="Yant L."/>
            <person name="Moore C."/>
            <person name="Slenker M."/>
        </authorList>
    </citation>
    <scope>NUCLEOTIDE SEQUENCE [LARGE SCALE GENOMIC DNA]</scope>
    <source>
        <tissue evidence="4">Leaf</tissue>
    </source>
</reference>
<dbReference type="SUPFAM" id="SSF52540">
    <property type="entry name" value="P-loop containing nucleoside triphosphate hydrolases"/>
    <property type="match status" value="1"/>
</dbReference>
<dbReference type="Pfam" id="PF23282">
    <property type="entry name" value="WHD_ROQ1"/>
    <property type="match status" value="1"/>
</dbReference>
<dbReference type="Pfam" id="PF00931">
    <property type="entry name" value="NB-ARC"/>
    <property type="match status" value="1"/>
</dbReference>
<organism evidence="4 5">
    <name type="scientific">Cardamine amara subsp. amara</name>
    <dbReference type="NCBI Taxonomy" id="228776"/>
    <lineage>
        <taxon>Eukaryota</taxon>
        <taxon>Viridiplantae</taxon>
        <taxon>Streptophyta</taxon>
        <taxon>Embryophyta</taxon>
        <taxon>Tracheophyta</taxon>
        <taxon>Spermatophyta</taxon>
        <taxon>Magnoliopsida</taxon>
        <taxon>eudicotyledons</taxon>
        <taxon>Gunneridae</taxon>
        <taxon>Pentapetalae</taxon>
        <taxon>rosids</taxon>
        <taxon>malvids</taxon>
        <taxon>Brassicales</taxon>
        <taxon>Brassicaceae</taxon>
        <taxon>Cardamineae</taxon>
        <taxon>Cardamine</taxon>
    </lineage>
</organism>
<evidence type="ECO:0000313" key="4">
    <source>
        <dbReference type="EMBL" id="KAL1222968.1"/>
    </source>
</evidence>
<dbReference type="InterPro" id="IPR035897">
    <property type="entry name" value="Toll_tir_struct_dom_sf"/>
</dbReference>
<accession>A0ABD1C0J3</accession>
<protein>
    <submittedName>
        <fullName evidence="4">Disease resistance protein RRS1B</fullName>
    </submittedName>
</protein>
<gene>
    <name evidence="4" type="ORF">V5N11_010112</name>
</gene>
<dbReference type="Pfam" id="PF01582">
    <property type="entry name" value="TIR"/>
    <property type="match status" value="1"/>
</dbReference>